<feature type="compositionally biased region" description="Polar residues" evidence="1">
    <location>
        <begin position="235"/>
        <end position="244"/>
    </location>
</feature>
<dbReference type="GeneTree" id="ENSGT00530000064485"/>
<feature type="compositionally biased region" description="Low complexity" evidence="1">
    <location>
        <begin position="40"/>
        <end position="56"/>
    </location>
</feature>
<dbReference type="PANTHER" id="PTHR23034">
    <property type="entry name" value="GLUTAMATE-RICH PROTEIN 3"/>
    <property type="match status" value="1"/>
</dbReference>
<dbReference type="InterPro" id="IPR048257">
    <property type="entry name" value="DUF4590"/>
</dbReference>
<feature type="compositionally biased region" description="Basic and acidic residues" evidence="1">
    <location>
        <begin position="467"/>
        <end position="479"/>
    </location>
</feature>
<feature type="region of interest" description="Disordered" evidence="1">
    <location>
        <begin position="467"/>
        <end position="617"/>
    </location>
</feature>
<evidence type="ECO:0000256" key="1">
    <source>
        <dbReference type="SAM" id="MobiDB-lite"/>
    </source>
</evidence>
<feature type="compositionally biased region" description="Acidic residues" evidence="1">
    <location>
        <begin position="554"/>
        <end position="568"/>
    </location>
</feature>
<feature type="region of interest" description="Disordered" evidence="1">
    <location>
        <begin position="184"/>
        <end position="261"/>
    </location>
</feature>
<dbReference type="InParanoid" id="A0A3P8WDM5"/>
<feature type="compositionally biased region" description="Basic and acidic residues" evidence="1">
    <location>
        <begin position="581"/>
        <end position="603"/>
    </location>
</feature>
<proteinExistence type="predicted"/>
<evidence type="ECO:0000313" key="3">
    <source>
        <dbReference type="Ensembl" id="ENSCSEP00000022750.1"/>
    </source>
</evidence>
<feature type="region of interest" description="Disordered" evidence="1">
    <location>
        <begin position="304"/>
        <end position="337"/>
    </location>
</feature>
<keyword evidence="4" id="KW-1185">Reference proteome</keyword>
<feature type="domain" description="DUF4590" evidence="2">
    <location>
        <begin position="360"/>
        <end position="472"/>
    </location>
</feature>
<dbReference type="PANTHER" id="PTHR23034:SF2">
    <property type="entry name" value="GLUTAMATE-RICH PROTEIN 3"/>
    <property type="match status" value="1"/>
</dbReference>
<evidence type="ECO:0000259" key="2">
    <source>
        <dbReference type="Pfam" id="PF15257"/>
    </source>
</evidence>
<dbReference type="InterPro" id="IPR027962">
    <property type="entry name" value="ERICH3"/>
</dbReference>
<reference evidence="3" key="3">
    <citation type="submission" date="2025-09" db="UniProtKB">
        <authorList>
            <consortium name="Ensembl"/>
        </authorList>
    </citation>
    <scope>IDENTIFICATION</scope>
</reference>
<feature type="region of interest" description="Disordered" evidence="1">
    <location>
        <begin position="1"/>
        <end position="56"/>
    </location>
</feature>
<dbReference type="Proteomes" id="UP000265120">
    <property type="component" value="Chromosome 2"/>
</dbReference>
<evidence type="ECO:0000313" key="4">
    <source>
        <dbReference type="Proteomes" id="UP000265120"/>
    </source>
</evidence>
<protein>
    <submittedName>
        <fullName evidence="3">Glutamate-rich 3</fullName>
    </submittedName>
</protein>
<accession>A0A3P8WDM5</accession>
<feature type="compositionally biased region" description="Acidic residues" evidence="1">
    <location>
        <begin position="524"/>
        <end position="536"/>
    </location>
</feature>
<feature type="compositionally biased region" description="Basic and acidic residues" evidence="1">
    <location>
        <begin position="490"/>
        <end position="506"/>
    </location>
</feature>
<dbReference type="Pfam" id="PF15257">
    <property type="entry name" value="DUF4590"/>
    <property type="match status" value="1"/>
</dbReference>
<feature type="compositionally biased region" description="Polar residues" evidence="1">
    <location>
        <begin position="507"/>
        <end position="516"/>
    </location>
</feature>
<reference evidence="3" key="2">
    <citation type="submission" date="2025-08" db="UniProtKB">
        <authorList>
            <consortium name="Ensembl"/>
        </authorList>
    </citation>
    <scope>IDENTIFICATION</scope>
</reference>
<dbReference type="AlphaFoldDB" id="A0A3P8WDM5"/>
<name>A0A3P8WDM5_CYNSE</name>
<dbReference type="Ensembl" id="ENSCSET00000023043.1">
    <property type="protein sequence ID" value="ENSCSEP00000022750.1"/>
    <property type="gene ID" value="ENSCSEG00000014496.1"/>
</dbReference>
<feature type="compositionally biased region" description="Low complexity" evidence="1">
    <location>
        <begin position="200"/>
        <end position="217"/>
    </location>
</feature>
<feature type="compositionally biased region" description="Acidic residues" evidence="1">
    <location>
        <begin position="604"/>
        <end position="617"/>
    </location>
</feature>
<dbReference type="STRING" id="244447.ENSCSEP00000022750"/>
<reference evidence="3 4" key="1">
    <citation type="journal article" date="2014" name="Nat. Genet.">
        <title>Whole-genome sequence of a flatfish provides insights into ZW sex chromosome evolution and adaptation to a benthic lifestyle.</title>
        <authorList>
            <person name="Chen S."/>
            <person name="Zhang G."/>
            <person name="Shao C."/>
            <person name="Huang Q."/>
            <person name="Liu G."/>
            <person name="Zhang P."/>
            <person name="Song W."/>
            <person name="An N."/>
            <person name="Chalopin D."/>
            <person name="Volff J.N."/>
            <person name="Hong Y."/>
            <person name="Li Q."/>
            <person name="Sha Z."/>
            <person name="Zhou H."/>
            <person name="Xie M."/>
            <person name="Yu Q."/>
            <person name="Liu Y."/>
            <person name="Xiang H."/>
            <person name="Wang N."/>
            <person name="Wu K."/>
            <person name="Yang C."/>
            <person name="Zhou Q."/>
            <person name="Liao X."/>
            <person name="Yang L."/>
            <person name="Hu Q."/>
            <person name="Zhang J."/>
            <person name="Meng L."/>
            <person name="Jin L."/>
            <person name="Tian Y."/>
            <person name="Lian J."/>
            <person name="Yang J."/>
            <person name="Miao G."/>
            <person name="Liu S."/>
            <person name="Liang Z."/>
            <person name="Yan F."/>
            <person name="Li Y."/>
            <person name="Sun B."/>
            <person name="Zhang H."/>
            <person name="Zhang J."/>
            <person name="Zhu Y."/>
            <person name="Du M."/>
            <person name="Zhao Y."/>
            <person name="Schartl M."/>
            <person name="Tang Q."/>
            <person name="Wang J."/>
        </authorList>
    </citation>
    <scope>NUCLEOTIDE SEQUENCE</scope>
</reference>
<sequence length="617" mass="69653">MEGCPACSRSGPCREPSPPPGRTPPRWTAASCRRSRRSRPGGTRSPWPGGPSPWSGCSCRSTRTRCRTSCRLLSAYNSLTDKHLAGYFSNTRIRRHLQRAGLITRSGRIVPNKEYRHKLIQKAQQRHVHECLAQAIFHKVLEMERLHQIEIKRKLEEFARRERVHKIKLERSRRYEEDIIRILSPRPPTGARGFRKQHSGPEGALSESSESPGSSRPNTAPGKMQRPVRLKPIHSNGTTASLRRSSPFRPLDSCNENEQTFNGTMDKETRKLLTTKENSDGVSPYCLPVINNFVTPVPPVTKRKERGVKVTASGTTRRRRLRPTTATSGADVMEDPPLMRSSVHQSRVTVNMVYYGKSVHLTHDLLDLRDEVKVFQQHCGGENLCVYKGKLHEGESFQFISRRHRGFPFSLTFFLNGLQVERLSSCCEFKHRKGSRLGGRHGHFGFVGVEAASPCYKCIIAMGLDKKPTPPPRRVKEAESDQSVVSPKETPVKDAERTDTSSHTDCESQGQETVIQKSGARADYEEDFEADDEGPAEEEHQNKCTSQSGKTDQEAEEKEMSESEDEEKNENKSYSSSSCSDSEREVSDEEGTNHSREEEKAEPPLEEEQNEEVEDES</sequence>
<organism evidence="3 4">
    <name type="scientific">Cynoglossus semilaevis</name>
    <name type="common">Tongue sole</name>
    <dbReference type="NCBI Taxonomy" id="244447"/>
    <lineage>
        <taxon>Eukaryota</taxon>
        <taxon>Metazoa</taxon>
        <taxon>Chordata</taxon>
        <taxon>Craniata</taxon>
        <taxon>Vertebrata</taxon>
        <taxon>Euteleostomi</taxon>
        <taxon>Actinopterygii</taxon>
        <taxon>Neopterygii</taxon>
        <taxon>Teleostei</taxon>
        <taxon>Neoteleostei</taxon>
        <taxon>Acanthomorphata</taxon>
        <taxon>Carangaria</taxon>
        <taxon>Pleuronectiformes</taxon>
        <taxon>Pleuronectoidei</taxon>
        <taxon>Cynoglossidae</taxon>
        <taxon>Cynoglossinae</taxon>
        <taxon>Cynoglossus</taxon>
    </lineage>
</organism>